<organism evidence="2 3">
    <name type="scientific">Oikopleura dioica</name>
    <name type="common">Tunicate</name>
    <dbReference type="NCBI Taxonomy" id="34765"/>
    <lineage>
        <taxon>Eukaryota</taxon>
        <taxon>Metazoa</taxon>
        <taxon>Chordata</taxon>
        <taxon>Tunicata</taxon>
        <taxon>Appendicularia</taxon>
        <taxon>Copelata</taxon>
        <taxon>Oikopleuridae</taxon>
        <taxon>Oikopleura</taxon>
    </lineage>
</organism>
<keyword evidence="3" id="KW-1185">Reference proteome</keyword>
<reference evidence="2 3" key="1">
    <citation type="submission" date="2021-04" db="EMBL/GenBank/DDBJ databases">
        <authorList>
            <person name="Bliznina A."/>
        </authorList>
    </citation>
    <scope>NUCLEOTIDE SEQUENCE [LARGE SCALE GENOMIC DNA]</scope>
</reference>
<evidence type="ECO:0000256" key="1">
    <source>
        <dbReference type="SAM" id="Coils"/>
    </source>
</evidence>
<evidence type="ECO:0000313" key="2">
    <source>
        <dbReference type="EMBL" id="CAG5110849.1"/>
    </source>
</evidence>
<accession>A0ABN7T305</accession>
<proteinExistence type="predicted"/>
<evidence type="ECO:0000313" key="3">
    <source>
        <dbReference type="Proteomes" id="UP001158576"/>
    </source>
</evidence>
<gene>
    <name evidence="2" type="ORF">OKIOD_LOCUS13969</name>
</gene>
<sequence>MPEIFSSSTRATPLPNERKKIHLLNDEFKSSLVEKSDTVITYESRISYETAILYPAPSAENIFFPNEKNSIGHCALFITQSLQNTGTKIGGRVYVNDEISNPGLFSRNFLASNHIQDLADEVIHKIQRRGVLDSHLLDFAYASPFFGSYYSHKETQSLEESLKNVIEELKENELKLESNIGTINARIFDSISNVTKTIRAPFDQETVSWILDTQMSRYKKLTTVAHCFLQRTNLCSGLDFHTEQIFVGLCKGSQTSFPKDGDKETTRICEEIVRNGLFEVHHANVLPYSNEKTLLGLKINLKVSFPIGLTRFHRVEVQSRGRIAGKKFEKPDFAGSVIIKNHIDGKFNTFKRERYVL</sequence>
<dbReference type="EMBL" id="OU015567">
    <property type="protein sequence ID" value="CAG5110849.1"/>
    <property type="molecule type" value="Genomic_DNA"/>
</dbReference>
<feature type="coiled-coil region" evidence="1">
    <location>
        <begin position="152"/>
        <end position="186"/>
    </location>
</feature>
<keyword evidence="1" id="KW-0175">Coiled coil</keyword>
<dbReference type="Proteomes" id="UP001158576">
    <property type="component" value="Chromosome 2"/>
</dbReference>
<name>A0ABN7T305_OIKDI</name>
<protein>
    <submittedName>
        <fullName evidence="2">Oidioi.mRNA.OKI2018_I69.chr2.g5204.t1.cds</fullName>
    </submittedName>
</protein>